<dbReference type="PANTHER" id="PTHR30121:SF12">
    <property type="entry name" value="TYPE IV SECRETION SYSTEM PROTEIN CAGE"/>
    <property type="match status" value="1"/>
</dbReference>
<keyword evidence="3" id="KW-0067">ATP-binding</keyword>
<dbReference type="Pfam" id="PF03135">
    <property type="entry name" value="CagE_TrbE_VirB"/>
    <property type="match status" value="1"/>
</dbReference>
<sequence length="812" mass="91021">MNAQTKYASEINKEAQLVNFIPYSSHLNDTTLTTIDGAMMRVFRVEGISFETRDNDELELAFERLNSLHKSLSENNLSLWVHGIRHRVPNSIEGEFDNVFSATFDKRYNRDFNDDVLINELYITAVQRAERGALSKKLSMNIEAVTSRIEAQLEAFDEIAHRIQTNLSSYVCRTLGVTHSGISEPLTLFNYLLTGQWQTVKKPIGEVRSALGNAWVRVAKETIELNCLGSSRYMQGIDIKEYCQQSSSGLWSAFLYAPYELILTQSMSFMTRKKGLGYLKARKRALANSGDGAITQIQAMNQAMNDLSDGQFAMGEYHFSLMVIADTVEKARQYRGMAEKALSDKDVTPAVIRLATDAAFFAQLPANWQYRPRVAGITSKNFAHFAPLFGFLVGKRDGNPWGYAVTRLKTPSGQPFYFNFHQSPQGVDSFGRKLVGNTIVIGMTGTGKTVALGLFLCQAQKYAQGDEFSTVFFDKDRGAEVAIRALGGRYFKVQNGQPTGFNPFQIEPTPQNLTFLKNFVKLLAHSPIKPLTEFDQQSISRAVDTVMGMPKELRAITTVMQNIAVGTSKEEIENSIKLRLRKWCRGGEFGWVFDNPTDELDFTVARNIGIDGTEFLDNDAVRTPISYYLLHRLNDVIDGRRLMYIMDEAWKWVNDDAFTEFVGDKQLTIRKKNGFGVFATQLPSSLLDSPQGAALVQSSPTQIFLPNPKMSSEKSYEEYTKGFGLTDREYHLLKGFGDTSRLCLIKQGGHSVVCSLAMPDMDDELAILSAGTDELPLFEQAIEEVGESPSDWIPVYLEKVRQAKAVKKQASL</sequence>
<feature type="domain" description="TraG P-loop" evidence="7">
    <location>
        <begin position="559"/>
        <end position="733"/>
    </location>
</feature>
<comment type="similarity">
    <text evidence="1">Belongs to the TrbE/VirB4 family.</text>
</comment>
<dbReference type="EMBL" id="AFWF01000303">
    <property type="protein sequence ID" value="EGU30991.1"/>
    <property type="molecule type" value="Genomic_DNA"/>
</dbReference>
<evidence type="ECO:0000256" key="4">
    <source>
        <dbReference type="ARBA" id="ARBA00023026"/>
    </source>
</evidence>
<comment type="caution">
    <text evidence="8">The sequence shown here is derived from an EMBL/GenBank/DDBJ whole genome shotgun (WGS) entry which is preliminary data.</text>
</comment>
<evidence type="ECO:0000256" key="2">
    <source>
        <dbReference type="ARBA" id="ARBA00022741"/>
    </source>
</evidence>
<evidence type="ECO:0000256" key="1">
    <source>
        <dbReference type="ARBA" id="ARBA00006512"/>
    </source>
</evidence>
<dbReference type="InterPro" id="IPR051162">
    <property type="entry name" value="T4SS_component"/>
</dbReference>
<dbReference type="GO" id="GO:0005524">
    <property type="term" value="F:ATP binding"/>
    <property type="evidence" value="ECO:0007669"/>
    <property type="project" value="UniProtKB-KW"/>
</dbReference>
<organism evidence="8 9">
    <name type="scientific">Vibrio ichthyoenteri ATCC 700023</name>
    <dbReference type="NCBI Taxonomy" id="870968"/>
    <lineage>
        <taxon>Bacteria</taxon>
        <taxon>Pseudomonadati</taxon>
        <taxon>Pseudomonadota</taxon>
        <taxon>Gammaproteobacteria</taxon>
        <taxon>Vibrionales</taxon>
        <taxon>Vibrionaceae</taxon>
        <taxon>Vibrio</taxon>
    </lineage>
</organism>
<keyword evidence="4" id="KW-0843">Virulence</keyword>
<evidence type="ECO:0000313" key="9">
    <source>
        <dbReference type="Proteomes" id="UP000004605"/>
    </source>
</evidence>
<dbReference type="Proteomes" id="UP000004605">
    <property type="component" value="Unassembled WGS sequence"/>
</dbReference>
<dbReference type="AlphaFoldDB" id="F9S7U1"/>
<evidence type="ECO:0000313" key="8">
    <source>
        <dbReference type="EMBL" id="EGU30991.1"/>
    </source>
</evidence>
<gene>
    <name evidence="8" type="ORF">VII00023_20642</name>
</gene>
<keyword evidence="9" id="KW-1185">Reference proteome</keyword>
<dbReference type="PANTHER" id="PTHR30121">
    <property type="entry name" value="UNCHARACTERIZED PROTEIN YJGR-RELATED"/>
    <property type="match status" value="1"/>
</dbReference>
<keyword evidence="2" id="KW-0547">Nucleotide-binding</keyword>
<name>F9S7U1_9VIBR</name>
<dbReference type="Pfam" id="PF19044">
    <property type="entry name" value="P-loop_TraG"/>
    <property type="match status" value="1"/>
</dbReference>
<dbReference type="InterPro" id="IPR004346">
    <property type="entry name" value="CagE_TrbE_VirB"/>
</dbReference>
<dbReference type="Gene3D" id="3.40.50.300">
    <property type="entry name" value="P-loop containing nucleotide triphosphate hydrolases"/>
    <property type="match status" value="1"/>
</dbReference>
<evidence type="ECO:0000259" key="6">
    <source>
        <dbReference type="Pfam" id="PF03135"/>
    </source>
</evidence>
<feature type="domain" description="CagE TrbE VirB component of type IV transporter system central" evidence="6">
    <location>
        <begin position="181"/>
        <end position="373"/>
    </location>
</feature>
<dbReference type="RefSeq" id="WP_006714549.1">
    <property type="nucleotide sequence ID" value="NZ_AFWF01000303.1"/>
</dbReference>
<evidence type="ECO:0000256" key="3">
    <source>
        <dbReference type="ARBA" id="ARBA00022840"/>
    </source>
</evidence>
<accession>F9S7U1</accession>
<dbReference type="OrthoDB" id="9816422at2"/>
<dbReference type="InterPro" id="IPR027417">
    <property type="entry name" value="P-loop_NTPase"/>
</dbReference>
<dbReference type="InterPro" id="IPR018145">
    <property type="entry name" value="CagE_TrbE_VirB_cntrl_dom"/>
</dbReference>
<evidence type="ECO:0000259" key="7">
    <source>
        <dbReference type="Pfam" id="PF19044"/>
    </source>
</evidence>
<protein>
    <recommendedName>
        <fullName evidence="5">Type IV secretion system protein virB4</fullName>
    </recommendedName>
</protein>
<dbReference type="InterPro" id="IPR043964">
    <property type="entry name" value="P-loop_TraG"/>
</dbReference>
<dbReference type="NCBIfam" id="TIGR00929">
    <property type="entry name" value="VirB4_CagE"/>
    <property type="match status" value="1"/>
</dbReference>
<dbReference type="SUPFAM" id="SSF52540">
    <property type="entry name" value="P-loop containing nucleoside triphosphate hydrolases"/>
    <property type="match status" value="1"/>
</dbReference>
<proteinExistence type="inferred from homology"/>
<evidence type="ECO:0000256" key="5">
    <source>
        <dbReference type="ARBA" id="ARBA00023635"/>
    </source>
</evidence>
<reference evidence="8 9" key="1">
    <citation type="journal article" date="2012" name="Int. J. Syst. Evol. Microbiol.">
        <title>Vibrio caribbeanicus sp. nov., isolated from the marine sponge Scleritoderma cyanea.</title>
        <authorList>
            <person name="Hoffmann M."/>
            <person name="Monday S.R."/>
            <person name="Allard M.W."/>
            <person name="Strain E.A."/>
            <person name="Whittaker P."/>
            <person name="Naum M."/>
            <person name="McCarthy P.J."/>
            <person name="Lopez J.V."/>
            <person name="Fischer M."/>
            <person name="Brown E.W."/>
        </authorList>
    </citation>
    <scope>NUCLEOTIDE SEQUENCE [LARGE SCALE GENOMIC DNA]</scope>
    <source>
        <strain evidence="8 9">ATCC 700023</strain>
    </source>
</reference>